<dbReference type="EMBL" id="MT144323">
    <property type="protein sequence ID" value="QJA52230.1"/>
    <property type="molecule type" value="Genomic_DNA"/>
</dbReference>
<dbReference type="AlphaFoldDB" id="A0A6H1ZYE2"/>
<gene>
    <name evidence="1" type="ORF">TM448A02535_0010</name>
</gene>
<reference evidence="1" key="1">
    <citation type="submission" date="2020-03" db="EMBL/GenBank/DDBJ databases">
        <title>The deep terrestrial virosphere.</title>
        <authorList>
            <person name="Holmfeldt K."/>
            <person name="Nilsson E."/>
            <person name="Simone D."/>
            <person name="Lopez-Fernandez M."/>
            <person name="Wu X."/>
            <person name="de Brujin I."/>
            <person name="Lundin D."/>
            <person name="Andersson A."/>
            <person name="Bertilsson S."/>
            <person name="Dopson M."/>
        </authorList>
    </citation>
    <scope>NUCLEOTIDE SEQUENCE</scope>
    <source>
        <strain evidence="1">TM448A02535</strain>
    </source>
</reference>
<evidence type="ECO:0000313" key="1">
    <source>
        <dbReference type="EMBL" id="QJA52230.1"/>
    </source>
</evidence>
<organism evidence="1">
    <name type="scientific">viral metagenome</name>
    <dbReference type="NCBI Taxonomy" id="1070528"/>
    <lineage>
        <taxon>unclassified sequences</taxon>
        <taxon>metagenomes</taxon>
        <taxon>organismal metagenomes</taxon>
    </lineage>
</organism>
<accession>A0A6H1ZYE2</accession>
<protein>
    <submittedName>
        <fullName evidence="1">Uncharacterized protein</fullName>
    </submittedName>
</protein>
<name>A0A6H1ZYE2_9ZZZZ</name>
<sequence>MEKRTKLTITVLHQDPRYIRTILQTLTNFMTIDHEAQVYIYIGEEGDITE</sequence>
<proteinExistence type="predicted"/>